<feature type="compositionally biased region" description="Low complexity" evidence="1">
    <location>
        <begin position="299"/>
        <end position="310"/>
    </location>
</feature>
<feature type="region of interest" description="Disordered" evidence="1">
    <location>
        <begin position="148"/>
        <end position="171"/>
    </location>
</feature>
<feature type="region of interest" description="Disordered" evidence="1">
    <location>
        <begin position="193"/>
        <end position="219"/>
    </location>
</feature>
<organism evidence="2 3">
    <name type="scientific">Penicillium atrosanguineum</name>
    <dbReference type="NCBI Taxonomy" id="1132637"/>
    <lineage>
        <taxon>Eukaryota</taxon>
        <taxon>Fungi</taxon>
        <taxon>Dikarya</taxon>
        <taxon>Ascomycota</taxon>
        <taxon>Pezizomycotina</taxon>
        <taxon>Eurotiomycetes</taxon>
        <taxon>Eurotiomycetidae</taxon>
        <taxon>Eurotiales</taxon>
        <taxon>Aspergillaceae</taxon>
        <taxon>Penicillium</taxon>
    </lineage>
</organism>
<dbReference type="EMBL" id="JAPZBO010000010">
    <property type="protein sequence ID" value="KAJ5299870.1"/>
    <property type="molecule type" value="Genomic_DNA"/>
</dbReference>
<evidence type="ECO:0000313" key="3">
    <source>
        <dbReference type="Proteomes" id="UP001147746"/>
    </source>
</evidence>
<feature type="compositionally biased region" description="Polar residues" evidence="1">
    <location>
        <begin position="84"/>
        <end position="94"/>
    </location>
</feature>
<feature type="region of interest" description="Disordered" evidence="1">
    <location>
        <begin position="112"/>
        <end position="131"/>
    </location>
</feature>
<feature type="compositionally biased region" description="Basic and acidic residues" evidence="1">
    <location>
        <begin position="251"/>
        <end position="268"/>
    </location>
</feature>
<evidence type="ECO:0000256" key="1">
    <source>
        <dbReference type="SAM" id="MobiDB-lite"/>
    </source>
</evidence>
<feature type="region of interest" description="Disordered" evidence="1">
    <location>
        <begin position="353"/>
        <end position="376"/>
    </location>
</feature>
<proteinExistence type="predicted"/>
<name>A0A9W9U1K5_9EURO</name>
<feature type="compositionally biased region" description="Polar residues" evidence="1">
    <location>
        <begin position="121"/>
        <end position="130"/>
    </location>
</feature>
<accession>A0A9W9U1K5</accession>
<reference evidence="2" key="1">
    <citation type="submission" date="2022-12" db="EMBL/GenBank/DDBJ databases">
        <authorList>
            <person name="Petersen C."/>
        </authorList>
    </citation>
    <scope>NUCLEOTIDE SEQUENCE</scope>
    <source>
        <strain evidence="2">IBT 21472</strain>
    </source>
</reference>
<sequence length="456" mass="50250">MLPNYPYAQGSHRMAPPVRPSRSLEGLERVIPPSKFPTRDLFLNKPLPAKPVPDEPAEYSSGMWSDSSDSESESIVDSGSPSEPRNSTESYPIFVSSGSDDFNMVDHPVPVDQLSLGPIRTSPQRFLSSDSRTDSIVSEVSAISVVSGTDSVAEPSDAQYGRPSHWTQGRTGTNHYFREKKWDFFPELATPSALQASGRASPGIKTGKSRKKEGRLNLAAKRRRWHSLDRAGLGLAHGVRDSIKTYVHRTLSKDSGEGRDTKAKESPRPRTAPFDQPNDQETYPRPKTQQSSLDLAVQLRTLSISTSSSPLEPPSSPRSIRTQRSVPIQRPKQLAVPMSPYQKYGSAIWETPKKSNSKHTLHLSPNPDAGPSSPDFIYANPTPPLSPSFKTQLHQNTRNAARALQGGTSHVLVALDGAKRKISESKDERRREALKSQIKLIGPVNSYSYNQGDPWV</sequence>
<comment type="caution">
    <text evidence="2">The sequence shown here is derived from an EMBL/GenBank/DDBJ whole genome shotgun (WGS) entry which is preliminary data.</text>
</comment>
<dbReference type="AlphaFoldDB" id="A0A9W9U1K5"/>
<feature type="region of interest" description="Disordered" evidence="1">
    <location>
        <begin position="1"/>
        <end position="94"/>
    </location>
</feature>
<reference evidence="2" key="2">
    <citation type="journal article" date="2023" name="IMA Fungus">
        <title>Comparative genomic study of the Penicillium genus elucidates a diverse pangenome and 15 lateral gene transfer events.</title>
        <authorList>
            <person name="Petersen C."/>
            <person name="Sorensen T."/>
            <person name="Nielsen M.R."/>
            <person name="Sondergaard T.E."/>
            <person name="Sorensen J.L."/>
            <person name="Fitzpatrick D.A."/>
            <person name="Frisvad J.C."/>
            <person name="Nielsen K.L."/>
        </authorList>
    </citation>
    <scope>NUCLEOTIDE SEQUENCE</scope>
    <source>
        <strain evidence="2">IBT 21472</strain>
    </source>
</reference>
<feature type="region of interest" description="Disordered" evidence="1">
    <location>
        <begin position="249"/>
        <end position="339"/>
    </location>
</feature>
<gene>
    <name evidence="2" type="ORF">N7476_011427</name>
</gene>
<dbReference type="Proteomes" id="UP001147746">
    <property type="component" value="Unassembled WGS sequence"/>
</dbReference>
<feature type="compositionally biased region" description="Polar residues" evidence="1">
    <location>
        <begin position="277"/>
        <end position="293"/>
    </location>
</feature>
<keyword evidence="3" id="KW-1185">Reference proteome</keyword>
<protein>
    <submittedName>
        <fullName evidence="2">Uncharacterized protein</fullName>
    </submittedName>
</protein>
<evidence type="ECO:0000313" key="2">
    <source>
        <dbReference type="EMBL" id="KAJ5299870.1"/>
    </source>
</evidence>